<dbReference type="InterPro" id="IPR000515">
    <property type="entry name" value="MetI-like"/>
</dbReference>
<proteinExistence type="inferred from homology"/>
<reference evidence="10" key="1">
    <citation type="journal article" date="2013" name="Stand. Genomic Sci.">
        <title>Genome sequence of the thermophilic fresh-water bacterium Spirochaeta caldaria type strain (H1(T)), reclassification of Spirochaeta caldaria, Spirochaeta stenostrepta, and Spirochaeta zuelzerae in the genus Treponema as Treponema caldaria comb. nov., Treponema stenostrepta comb. nov., and Treponema zuelzerae comb. nov., and emendation of the genus Treponema.</title>
        <authorList>
            <person name="Abt B."/>
            <person name="Goker M."/>
            <person name="Scheuner C."/>
            <person name="Han C."/>
            <person name="Lu M."/>
            <person name="Misra M."/>
            <person name="Lapidus A."/>
            <person name="Nolan M."/>
            <person name="Lucas S."/>
            <person name="Hammon N."/>
            <person name="Deshpande S."/>
            <person name="Cheng J.F."/>
            <person name="Tapia R."/>
            <person name="Goodwin L.A."/>
            <person name="Pitluck S."/>
            <person name="Liolios K."/>
            <person name="Pagani I."/>
            <person name="Ivanova N."/>
            <person name="Mavromatis K."/>
            <person name="Mikhailova N."/>
            <person name="Huntemann M."/>
            <person name="Pati A."/>
            <person name="Chen A."/>
            <person name="Palaniappan K."/>
            <person name="Land M."/>
            <person name="Hauser L."/>
            <person name="Jeffries C.D."/>
            <person name="Rohde M."/>
            <person name="Spring S."/>
            <person name="Gronow S."/>
            <person name="Detter J.C."/>
            <person name="Bristow J."/>
            <person name="Eisen J.A."/>
            <person name="Markowitz V."/>
            <person name="Hugenholtz P."/>
            <person name="Kyrpides N.C."/>
            <person name="Woyke T."/>
            <person name="Klenk H.P."/>
        </authorList>
    </citation>
    <scope>NUCLEOTIDE SEQUENCE</scope>
    <source>
        <strain evidence="10">ATCC 51460 / DSM 7334 / H1</strain>
    </source>
</reference>
<dbReference type="Gene3D" id="1.10.3720.10">
    <property type="entry name" value="MetI-like"/>
    <property type="match status" value="1"/>
</dbReference>
<dbReference type="EMBL" id="CP002868">
    <property type="protein sequence ID" value="AEJ18789.1"/>
    <property type="molecule type" value="Genomic_DNA"/>
</dbReference>
<dbReference type="eggNOG" id="COG4209">
    <property type="taxonomic scope" value="Bacteria"/>
</dbReference>
<keyword evidence="3" id="KW-1003">Cell membrane</keyword>
<feature type="transmembrane region" description="Helical" evidence="7">
    <location>
        <begin position="216"/>
        <end position="236"/>
    </location>
</feature>
<feature type="domain" description="ABC transmembrane type-1" evidence="8">
    <location>
        <begin position="82"/>
        <end position="297"/>
    </location>
</feature>
<feature type="transmembrane region" description="Helical" evidence="7">
    <location>
        <begin position="21"/>
        <end position="40"/>
    </location>
</feature>
<dbReference type="InterPro" id="IPR035906">
    <property type="entry name" value="MetI-like_sf"/>
</dbReference>
<evidence type="ECO:0000313" key="10">
    <source>
        <dbReference type="Proteomes" id="UP000000503"/>
    </source>
</evidence>
<dbReference type="GO" id="GO:0055085">
    <property type="term" value="P:transmembrane transport"/>
    <property type="evidence" value="ECO:0007669"/>
    <property type="project" value="InterPro"/>
</dbReference>
<feature type="transmembrane region" description="Helical" evidence="7">
    <location>
        <begin position="86"/>
        <end position="108"/>
    </location>
</feature>
<dbReference type="InterPro" id="IPR050809">
    <property type="entry name" value="UgpAE/MalFG_permease"/>
</dbReference>
<feature type="transmembrane region" description="Helical" evidence="7">
    <location>
        <begin position="279"/>
        <end position="301"/>
    </location>
</feature>
<keyword evidence="4 7" id="KW-0812">Transmembrane</keyword>
<dbReference type="GO" id="GO:0005886">
    <property type="term" value="C:plasma membrane"/>
    <property type="evidence" value="ECO:0007669"/>
    <property type="project" value="UniProtKB-SubCell"/>
</dbReference>
<dbReference type="SUPFAM" id="SSF161098">
    <property type="entry name" value="MetI-like"/>
    <property type="match status" value="1"/>
</dbReference>
<feature type="transmembrane region" description="Helical" evidence="7">
    <location>
        <begin position="169"/>
        <end position="196"/>
    </location>
</feature>
<evidence type="ECO:0000256" key="3">
    <source>
        <dbReference type="ARBA" id="ARBA00022475"/>
    </source>
</evidence>
<evidence type="ECO:0000256" key="5">
    <source>
        <dbReference type="ARBA" id="ARBA00022989"/>
    </source>
</evidence>
<keyword evidence="6 7" id="KW-0472">Membrane</keyword>
<feature type="transmembrane region" description="Helical" evidence="7">
    <location>
        <begin position="128"/>
        <end position="149"/>
    </location>
</feature>
<name>F8F1E5_GRAC1</name>
<organism evidence="9 10">
    <name type="scientific">Gracilinema caldarium (strain ATCC 51460 / DSM 7334 / H1)</name>
    <name type="common">Treponema caldarium</name>
    <dbReference type="NCBI Taxonomy" id="744872"/>
    <lineage>
        <taxon>Bacteria</taxon>
        <taxon>Pseudomonadati</taxon>
        <taxon>Spirochaetota</taxon>
        <taxon>Spirochaetia</taxon>
        <taxon>Spirochaetales</taxon>
        <taxon>Breznakiellaceae</taxon>
        <taxon>Gracilinema</taxon>
    </lineage>
</organism>
<evidence type="ECO:0000256" key="7">
    <source>
        <dbReference type="RuleBase" id="RU363032"/>
    </source>
</evidence>
<keyword evidence="2 7" id="KW-0813">Transport</keyword>
<dbReference type="RefSeq" id="WP_013968101.1">
    <property type="nucleotide sequence ID" value="NC_015732.1"/>
</dbReference>
<evidence type="ECO:0000256" key="6">
    <source>
        <dbReference type="ARBA" id="ARBA00023136"/>
    </source>
</evidence>
<evidence type="ECO:0000256" key="4">
    <source>
        <dbReference type="ARBA" id="ARBA00022692"/>
    </source>
</evidence>
<dbReference type="Proteomes" id="UP000000503">
    <property type="component" value="Chromosome"/>
</dbReference>
<keyword evidence="10" id="KW-1185">Reference proteome</keyword>
<keyword evidence="5 7" id="KW-1133">Transmembrane helix</keyword>
<evidence type="ECO:0000256" key="2">
    <source>
        <dbReference type="ARBA" id="ARBA00022448"/>
    </source>
</evidence>
<dbReference type="PANTHER" id="PTHR43227:SF11">
    <property type="entry name" value="BLL4140 PROTEIN"/>
    <property type="match status" value="1"/>
</dbReference>
<accession>F8F1E5</accession>
<dbReference type="PROSITE" id="PS50928">
    <property type="entry name" value="ABC_TM1"/>
    <property type="match status" value="1"/>
</dbReference>
<dbReference type="AlphaFoldDB" id="F8F1E5"/>
<protein>
    <submittedName>
        <fullName evidence="9">ABC-type transporter, integral membrane subunit</fullName>
    </submittedName>
</protein>
<gene>
    <name evidence="9" type="ordered locus">Spica_0635</name>
</gene>
<dbReference type="PANTHER" id="PTHR43227">
    <property type="entry name" value="BLL4140 PROTEIN"/>
    <property type="match status" value="1"/>
</dbReference>
<dbReference type="STRING" id="744872.Spica_0635"/>
<dbReference type="HOGENOM" id="CLU_016047_0_1_12"/>
<comment type="similarity">
    <text evidence="7">Belongs to the binding-protein-dependent transport system permease family.</text>
</comment>
<comment type="subcellular location">
    <subcellularLocation>
        <location evidence="1 7">Cell membrane</location>
        <topology evidence="1 7">Multi-pass membrane protein</topology>
    </subcellularLocation>
</comment>
<dbReference type="Pfam" id="PF00528">
    <property type="entry name" value="BPD_transp_1"/>
    <property type="match status" value="1"/>
</dbReference>
<dbReference type="KEGG" id="scd:Spica_0635"/>
<evidence type="ECO:0000313" key="9">
    <source>
        <dbReference type="EMBL" id="AEJ18789.1"/>
    </source>
</evidence>
<dbReference type="CDD" id="cd06261">
    <property type="entry name" value="TM_PBP2"/>
    <property type="match status" value="1"/>
</dbReference>
<evidence type="ECO:0000259" key="8">
    <source>
        <dbReference type="PROSITE" id="PS50928"/>
    </source>
</evidence>
<sequence>MSNMSPLAKHRGISKQLRRYMPIYLLMLLPILYFLLFRYGPIVNGQIAFKNYMALDGVWGSKWVGFDNFKAFFNSFYFWELLRNTIFYSFGKLIVGVPVAIILSIMIYETNHPKLGKIVQTLSYLPHFLSWVIVYGILLVLLAPGDGIVNDIIKYLGGQPIDFLTNTKYFPWIVIFSDAWKEMGWSAIIFIAALMAIDPTLFEAAAVEGVSAFQRIRYITIPIISPVIITVVILRLGTVLDAGFNQIFMLYSVPVYSVADIIDTWVYRQGLLEFRFGLATAVGLFKGVIGMCMVILANNLVKKISDSAMF</sequence>
<evidence type="ECO:0000256" key="1">
    <source>
        <dbReference type="ARBA" id="ARBA00004651"/>
    </source>
</evidence>